<dbReference type="PANTHER" id="PTHR33755:SF5">
    <property type="entry name" value="TYPE II TOXIN-ANTITOXIN SYSTEM RELE_PARE FAMILY TOXIN"/>
    <property type="match status" value="1"/>
</dbReference>
<reference evidence="3" key="1">
    <citation type="submission" date="2018-06" db="EMBL/GenBank/DDBJ databases">
        <authorList>
            <person name="Zhirakovskaya E."/>
        </authorList>
    </citation>
    <scope>NUCLEOTIDE SEQUENCE</scope>
</reference>
<dbReference type="Gene3D" id="3.30.2310.20">
    <property type="entry name" value="RelE-like"/>
    <property type="match status" value="1"/>
</dbReference>
<evidence type="ECO:0000256" key="2">
    <source>
        <dbReference type="ARBA" id="ARBA00022649"/>
    </source>
</evidence>
<evidence type="ECO:0000313" key="3">
    <source>
        <dbReference type="EMBL" id="VAW54669.1"/>
    </source>
</evidence>
<name>A0A3B0WZL2_9ZZZZ</name>
<dbReference type="PANTHER" id="PTHR33755">
    <property type="entry name" value="TOXIN PARE1-RELATED"/>
    <property type="match status" value="1"/>
</dbReference>
<accession>A0A3B0WZL2</accession>
<gene>
    <name evidence="3" type="ORF">MNBD_GAMMA05-1280</name>
</gene>
<dbReference type="InterPro" id="IPR007712">
    <property type="entry name" value="RelE/ParE_toxin"/>
</dbReference>
<organism evidence="3">
    <name type="scientific">hydrothermal vent metagenome</name>
    <dbReference type="NCBI Taxonomy" id="652676"/>
    <lineage>
        <taxon>unclassified sequences</taxon>
        <taxon>metagenomes</taxon>
        <taxon>ecological metagenomes</taxon>
    </lineage>
</organism>
<protein>
    <submittedName>
        <fullName evidence="3">Death on curing protein, Doc toxin</fullName>
    </submittedName>
</protein>
<dbReference type="InterPro" id="IPR035093">
    <property type="entry name" value="RelE/ParE_toxin_dom_sf"/>
</dbReference>
<dbReference type="AlphaFoldDB" id="A0A3B0WZL2"/>
<proteinExistence type="inferred from homology"/>
<dbReference type="InterPro" id="IPR051803">
    <property type="entry name" value="TA_system_RelE-like_toxin"/>
</dbReference>
<comment type="similarity">
    <text evidence="1">Belongs to the RelE toxin family.</text>
</comment>
<dbReference type="EMBL" id="UOFE01000043">
    <property type="protein sequence ID" value="VAW54669.1"/>
    <property type="molecule type" value="Genomic_DNA"/>
</dbReference>
<evidence type="ECO:0000256" key="1">
    <source>
        <dbReference type="ARBA" id="ARBA00006226"/>
    </source>
</evidence>
<dbReference type="Pfam" id="PF05016">
    <property type="entry name" value="ParE_toxin"/>
    <property type="match status" value="1"/>
</dbReference>
<keyword evidence="2" id="KW-1277">Toxin-antitoxin system</keyword>
<sequence>MKILISDSAFNDLETIKEYYLNEGVPQIGVEFVTKIIKHIETIPANPEIGRKVPEFNENNIRELIHSPFRIVYLKEKKSVHVIRVWRSERLLNLANTPENKKI</sequence>